<dbReference type="EMBL" id="CP050861">
    <property type="protein sequence ID" value="UTD15233.1"/>
    <property type="molecule type" value="Genomic_DNA"/>
</dbReference>
<name>A0AAE9MNZ6_9FLAO</name>
<dbReference type="AlphaFoldDB" id="A0AAE9MNZ6"/>
<dbReference type="PROSITE" id="PS51257">
    <property type="entry name" value="PROKAR_LIPOPROTEIN"/>
    <property type="match status" value="1"/>
</dbReference>
<dbReference type="RefSeq" id="WP_253680899.1">
    <property type="nucleotide sequence ID" value="NZ_CP050861.1"/>
</dbReference>
<gene>
    <name evidence="1" type="ORF">HER15_07060</name>
</gene>
<protein>
    <submittedName>
        <fullName evidence="1">Uncharacterized protein</fullName>
    </submittedName>
</protein>
<reference evidence="1" key="1">
    <citation type="submission" date="2020-04" db="EMBL/GenBank/DDBJ databases">
        <title>Tenacibaculum mesophilum bac2.</title>
        <authorList>
            <person name="Li M."/>
        </authorList>
    </citation>
    <scope>NUCLEOTIDE SEQUENCE</scope>
    <source>
        <strain evidence="1">Bac2</strain>
    </source>
</reference>
<organism evidence="1 2">
    <name type="scientific">Tenacibaculum mesophilum</name>
    <dbReference type="NCBI Taxonomy" id="104268"/>
    <lineage>
        <taxon>Bacteria</taxon>
        <taxon>Pseudomonadati</taxon>
        <taxon>Bacteroidota</taxon>
        <taxon>Flavobacteriia</taxon>
        <taxon>Flavobacteriales</taxon>
        <taxon>Flavobacteriaceae</taxon>
        <taxon>Tenacibaculum</taxon>
    </lineage>
</organism>
<sequence length="241" mass="28110">MRRIIIFLLVLTVSCKQQNNNKRNQKLIAKNEQSKTPKVNNLPFGNEDIIKYEYNDLGWFDELHFGKAILGYRKLKELNPKIEGEGLEIPDIKKTFYLPNNIKIEYIERNTVNYPYGVLYRTGNYSLCYVTTIGKDMSEKVFNAESEEANRGYLVTIDSQNNIIAEIEVLNTTEYFTQSYKGEYLGAMYIQNEKVFFVDENLHIYVYDFLVKGHDLSSEYKLLSSEEFTVNDTGSFIKKSK</sequence>
<proteinExistence type="predicted"/>
<dbReference type="Proteomes" id="UP001056837">
    <property type="component" value="Chromosome"/>
</dbReference>
<evidence type="ECO:0000313" key="1">
    <source>
        <dbReference type="EMBL" id="UTD15233.1"/>
    </source>
</evidence>
<evidence type="ECO:0000313" key="2">
    <source>
        <dbReference type="Proteomes" id="UP001056837"/>
    </source>
</evidence>
<accession>A0AAE9MNZ6</accession>